<evidence type="ECO:0000313" key="2">
    <source>
        <dbReference type="Proteomes" id="UP001165063"/>
    </source>
</evidence>
<dbReference type="Proteomes" id="UP001165063">
    <property type="component" value="Unassembled WGS sequence"/>
</dbReference>
<keyword evidence="2" id="KW-1185">Reference proteome</keyword>
<dbReference type="AlphaFoldDB" id="A0A9W6YTI1"/>
<name>A0A9W6YTI1_AMBMO</name>
<comment type="caution">
    <text evidence="1">The sequence shown here is derived from an EMBL/GenBank/DDBJ whole genome shotgun (WGS) entry which is preliminary data.</text>
</comment>
<evidence type="ECO:0000313" key="1">
    <source>
        <dbReference type="EMBL" id="GMG20138.1"/>
    </source>
</evidence>
<organism evidence="1 2">
    <name type="scientific">Ambrosiozyma monospora</name>
    <name type="common">Yeast</name>
    <name type="synonym">Endomycopsis monosporus</name>
    <dbReference type="NCBI Taxonomy" id="43982"/>
    <lineage>
        <taxon>Eukaryota</taxon>
        <taxon>Fungi</taxon>
        <taxon>Dikarya</taxon>
        <taxon>Ascomycota</taxon>
        <taxon>Saccharomycotina</taxon>
        <taxon>Pichiomycetes</taxon>
        <taxon>Pichiales</taxon>
        <taxon>Pichiaceae</taxon>
        <taxon>Ambrosiozyma</taxon>
    </lineage>
</organism>
<proteinExistence type="predicted"/>
<accession>A0A9W6YTI1</accession>
<sequence length="242" mass="28243">MQKVISISKHVPSEVRRLILHHYLLQVCFSETPRYQIFFSLLGSNAVIDDTIASIIPKLTLDFDFIKYKKLPLFVKFIEERHLFPKKIRIEQPEDKYLELLNSDCVLTLFEFCHSVVVDIRSLFFTFPNHPKSRYPVYVTDISGLFLKGCYDFITCTTVLTSKRLERFSFNVFANELGDPKVQIIVDLLKNWLGAENVDGHKKVLMNIRINSPIELSSNDPQRMVLFKNKYLCNLPPGYFQL</sequence>
<protein>
    <submittedName>
        <fullName evidence="1">Unnamed protein product</fullName>
    </submittedName>
</protein>
<dbReference type="EMBL" id="BSXU01000290">
    <property type="protein sequence ID" value="GMG20138.1"/>
    <property type="molecule type" value="Genomic_DNA"/>
</dbReference>
<reference evidence="1" key="1">
    <citation type="submission" date="2023-04" db="EMBL/GenBank/DDBJ databases">
        <title>Ambrosiozyma monospora NBRC 1965.</title>
        <authorList>
            <person name="Ichikawa N."/>
            <person name="Sato H."/>
            <person name="Tonouchi N."/>
        </authorList>
    </citation>
    <scope>NUCLEOTIDE SEQUENCE</scope>
    <source>
        <strain evidence="1">NBRC 1965</strain>
    </source>
</reference>
<gene>
    <name evidence="1" type="ORF">Amon01_000100200</name>
</gene>